<dbReference type="EMBL" id="RHFK02000006">
    <property type="protein sequence ID" value="TWW74433.1"/>
    <property type="molecule type" value="Genomic_DNA"/>
</dbReference>
<dbReference type="Proteomes" id="UP000324091">
    <property type="component" value="Chromosome 14"/>
</dbReference>
<feature type="region of interest" description="Disordered" evidence="1">
    <location>
        <begin position="193"/>
        <end position="344"/>
    </location>
</feature>
<gene>
    <name evidence="2" type="ORF">D4764_14G0004360</name>
</gene>
<sequence>MGTLQSKDSWKSDAGPSASLETYPPPPYQLPPSLTAPSRPPTPQRARARLFCLYPSQMTFTRQKDSTQQPQGRPVGPWTEADIVEAAKHLPRPEKGGATMAKALTDFFRDYVPTSSEMARIMMKICSPTQFAAVKSIFSGHWQPATINWASSGADDDPHDIAYRDFTTRLITKAKDEGPRDYVQRLMIVFDDHSGMTKPDPYPGQEVTPYETPETTIPSRPPTPTESAAGKKDRYGRRGQAYKESPAAETTGSPQVSSTDGARRHNGGGPPSAPSRGPPHHDSNHHTRGRKTQTPASTVVGMDTGHETASGGEEEGVAEGTRRAEDGDTQSTNSIQNHGNNWTD</sequence>
<feature type="compositionally biased region" description="Polar residues" evidence="1">
    <location>
        <begin position="248"/>
        <end position="260"/>
    </location>
</feature>
<feature type="compositionally biased region" description="Polar residues" evidence="1">
    <location>
        <begin position="329"/>
        <end position="344"/>
    </location>
</feature>
<comment type="caution">
    <text evidence="2">The sequence shown here is derived from an EMBL/GenBank/DDBJ whole genome shotgun (WGS) entry which is preliminary data.</text>
</comment>
<feature type="region of interest" description="Disordered" evidence="1">
    <location>
        <begin position="1"/>
        <end position="47"/>
    </location>
</feature>
<evidence type="ECO:0000256" key="1">
    <source>
        <dbReference type="SAM" id="MobiDB-lite"/>
    </source>
</evidence>
<dbReference type="AlphaFoldDB" id="A0A5C6P4A1"/>
<protein>
    <submittedName>
        <fullName evidence="2">Uncharacterized protein</fullName>
    </submittedName>
</protein>
<accession>A0A5C6P4A1</accession>
<keyword evidence="3" id="KW-1185">Reference proteome</keyword>
<reference evidence="2 3" key="1">
    <citation type="submission" date="2019-04" db="EMBL/GenBank/DDBJ databases">
        <title>Chromosome genome assembly for Takifugu flavidus.</title>
        <authorList>
            <person name="Xiao S."/>
        </authorList>
    </citation>
    <scope>NUCLEOTIDE SEQUENCE [LARGE SCALE GENOMIC DNA]</scope>
    <source>
        <strain evidence="2">HTHZ2018</strain>
        <tissue evidence="2">Muscle</tissue>
    </source>
</reference>
<organism evidence="2 3">
    <name type="scientific">Takifugu flavidus</name>
    <name type="common">sansaifugu</name>
    <dbReference type="NCBI Taxonomy" id="433684"/>
    <lineage>
        <taxon>Eukaryota</taxon>
        <taxon>Metazoa</taxon>
        <taxon>Chordata</taxon>
        <taxon>Craniata</taxon>
        <taxon>Vertebrata</taxon>
        <taxon>Euteleostomi</taxon>
        <taxon>Actinopterygii</taxon>
        <taxon>Neopterygii</taxon>
        <taxon>Teleostei</taxon>
        <taxon>Neoteleostei</taxon>
        <taxon>Acanthomorphata</taxon>
        <taxon>Eupercaria</taxon>
        <taxon>Tetraodontiformes</taxon>
        <taxon>Tetradontoidea</taxon>
        <taxon>Tetraodontidae</taxon>
        <taxon>Takifugu</taxon>
    </lineage>
</organism>
<proteinExistence type="predicted"/>
<evidence type="ECO:0000313" key="2">
    <source>
        <dbReference type="EMBL" id="TWW74433.1"/>
    </source>
</evidence>
<evidence type="ECO:0000313" key="3">
    <source>
        <dbReference type="Proteomes" id="UP000324091"/>
    </source>
</evidence>
<name>A0A5C6P4A1_9TELE</name>